<organism evidence="8 9">
    <name type="scientific">Prauserella flavalba</name>
    <dbReference type="NCBI Taxonomy" id="1477506"/>
    <lineage>
        <taxon>Bacteria</taxon>
        <taxon>Bacillati</taxon>
        <taxon>Actinomycetota</taxon>
        <taxon>Actinomycetes</taxon>
        <taxon>Pseudonocardiales</taxon>
        <taxon>Pseudonocardiaceae</taxon>
        <taxon>Prauserella</taxon>
    </lineage>
</organism>
<dbReference type="PANTHER" id="PTHR23508:SF10">
    <property type="entry name" value="CARBOXYLIC ACID TRANSPORTER PROTEIN HOMOLOG"/>
    <property type="match status" value="1"/>
</dbReference>
<dbReference type="InterPro" id="IPR005829">
    <property type="entry name" value="Sugar_transporter_CS"/>
</dbReference>
<protein>
    <recommendedName>
        <fullName evidence="6">Major facilitator superfamily (MFS) profile domain-containing protein</fullName>
    </recommendedName>
</protein>
<reference evidence="8 9" key="1">
    <citation type="submission" date="2016-07" db="EMBL/GenBank/DDBJ databases">
        <title>Draft genome sequence of Prauserella sp. YIM 121212, isolated from alkaline soil.</title>
        <authorList>
            <person name="Ruckert C."/>
            <person name="Albersmeier A."/>
            <person name="Jiang C.-L."/>
            <person name="Jiang Y."/>
            <person name="Kalinowski J."/>
            <person name="Schneider O."/>
            <person name="Winkler A."/>
            <person name="Zotchev S.B."/>
        </authorList>
    </citation>
    <scope>NUCLEOTIDE SEQUENCE [LARGE SCALE GENOMIC DNA]</scope>
    <source>
        <strain evidence="8 9">YIM 121212</strain>
    </source>
</reference>
<evidence type="ECO:0000313" key="7">
    <source>
        <dbReference type="EMBL" id="PXY17651.1"/>
    </source>
</evidence>
<feature type="transmembrane region" description="Helical" evidence="5">
    <location>
        <begin position="110"/>
        <end position="132"/>
    </location>
</feature>
<dbReference type="PANTHER" id="PTHR23508">
    <property type="entry name" value="CARBOXYLIC ACID TRANSPORTER PROTEIN HOMOLOG"/>
    <property type="match status" value="1"/>
</dbReference>
<keyword evidence="3 5" id="KW-1133">Transmembrane helix</keyword>
<evidence type="ECO:0000256" key="5">
    <source>
        <dbReference type="SAM" id="Phobius"/>
    </source>
</evidence>
<accession>A0A318LIZ0</accession>
<gene>
    <name evidence="8" type="ORF">BA062_32405</name>
    <name evidence="7" type="ORF">BA062_37235</name>
</gene>
<name>A0A318LIZ0_9PSEU</name>
<keyword evidence="9" id="KW-1185">Reference proteome</keyword>
<feature type="transmembrane region" description="Helical" evidence="5">
    <location>
        <begin position="316"/>
        <end position="333"/>
    </location>
</feature>
<dbReference type="Gene3D" id="1.20.1250.20">
    <property type="entry name" value="MFS general substrate transporter like domains"/>
    <property type="match status" value="1"/>
</dbReference>
<feature type="transmembrane region" description="Helical" evidence="5">
    <location>
        <begin position="248"/>
        <end position="271"/>
    </location>
</feature>
<dbReference type="PROSITE" id="PS00217">
    <property type="entry name" value="SUGAR_TRANSPORT_2"/>
    <property type="match status" value="1"/>
</dbReference>
<feature type="transmembrane region" description="Helical" evidence="5">
    <location>
        <begin position="144"/>
        <end position="169"/>
    </location>
</feature>
<keyword evidence="4 5" id="KW-0472">Membrane</keyword>
<dbReference type="OrthoDB" id="9787026at2"/>
<dbReference type="Proteomes" id="UP000247892">
    <property type="component" value="Unassembled WGS sequence"/>
</dbReference>
<proteinExistence type="predicted"/>
<dbReference type="EMBL" id="MASU01000015">
    <property type="protein sequence ID" value="PXY21609.1"/>
    <property type="molecule type" value="Genomic_DNA"/>
</dbReference>
<keyword evidence="2 5" id="KW-0812">Transmembrane</keyword>
<evidence type="ECO:0000256" key="4">
    <source>
        <dbReference type="ARBA" id="ARBA00023136"/>
    </source>
</evidence>
<feature type="transmembrane region" description="Helical" evidence="5">
    <location>
        <begin position="374"/>
        <end position="393"/>
    </location>
</feature>
<dbReference type="InterPro" id="IPR011701">
    <property type="entry name" value="MFS"/>
</dbReference>
<evidence type="ECO:0000256" key="3">
    <source>
        <dbReference type="ARBA" id="ARBA00022989"/>
    </source>
</evidence>
<comment type="subcellular location">
    <subcellularLocation>
        <location evidence="1">Cell membrane</location>
        <topology evidence="1">Multi-pass membrane protein</topology>
    </subcellularLocation>
</comment>
<feature type="transmembrane region" description="Helical" evidence="5">
    <location>
        <begin position="175"/>
        <end position="193"/>
    </location>
</feature>
<dbReference type="EMBL" id="MASU01000025">
    <property type="protein sequence ID" value="PXY17651.1"/>
    <property type="molecule type" value="Genomic_DNA"/>
</dbReference>
<feature type="transmembrane region" description="Helical" evidence="5">
    <location>
        <begin position="405"/>
        <end position="424"/>
    </location>
</feature>
<sequence>MFVSPPPSGIARTPRSVLLLCLACMTLEGYDVIAYGAALPFMLADGSWQLTVAQASLLGTLTPIGMLAGAILVGLLTDLVGRRRLIIASVTVFSAAMLLCALAPGVPLFALGRILVGLGVGGVLPSIAALVYEFSPPRRRNLNTALAFAGVGTGGALAAVVAAVVVPAAGFRAEYLIGGLAALVVLPLAVRYLPESLVFLHATGRHDALRRWTTRLRLDAGVVAPAKASDEPATGAGRLSVLFSRDHAVATVLFCLTTFASLLVLFGLYTWLPQLMRSAGYELGSALTFLIVLNLGTAVGPLFVGRLADRIGSQRAIAGSFLLAVAGIVVLSSPLPIVLLYAAVVLAGVGTVGTQILINVFVASRYPVHVRATAIGTALSVGRLGGILGPLYGGMLLSAQLPTAWLFYAFAAPALLGAVLVTLVPRARRARTANEAAPPNSPEVTAP</sequence>
<dbReference type="AlphaFoldDB" id="A0A318LIZ0"/>
<comment type="caution">
    <text evidence="8">The sequence shown here is derived from an EMBL/GenBank/DDBJ whole genome shotgun (WGS) entry which is preliminary data.</text>
</comment>
<dbReference type="PROSITE" id="PS50850">
    <property type="entry name" value="MFS"/>
    <property type="match status" value="1"/>
</dbReference>
<feature type="transmembrane region" description="Helical" evidence="5">
    <location>
        <begin position="52"/>
        <end position="73"/>
    </location>
</feature>
<dbReference type="SUPFAM" id="SSF103473">
    <property type="entry name" value="MFS general substrate transporter"/>
    <property type="match status" value="1"/>
</dbReference>
<feature type="transmembrane region" description="Helical" evidence="5">
    <location>
        <begin position="283"/>
        <end position="304"/>
    </location>
</feature>
<evidence type="ECO:0000313" key="8">
    <source>
        <dbReference type="EMBL" id="PXY21609.1"/>
    </source>
</evidence>
<dbReference type="GO" id="GO:0046943">
    <property type="term" value="F:carboxylic acid transmembrane transporter activity"/>
    <property type="evidence" value="ECO:0007669"/>
    <property type="project" value="TreeGrafter"/>
</dbReference>
<evidence type="ECO:0000259" key="6">
    <source>
        <dbReference type="PROSITE" id="PS50850"/>
    </source>
</evidence>
<feature type="transmembrane region" description="Helical" evidence="5">
    <location>
        <begin position="85"/>
        <end position="104"/>
    </location>
</feature>
<dbReference type="Pfam" id="PF07690">
    <property type="entry name" value="MFS_1"/>
    <property type="match status" value="1"/>
</dbReference>
<dbReference type="InterPro" id="IPR036259">
    <property type="entry name" value="MFS_trans_sf"/>
</dbReference>
<feature type="transmembrane region" description="Helical" evidence="5">
    <location>
        <begin position="339"/>
        <end position="362"/>
    </location>
</feature>
<evidence type="ECO:0000256" key="1">
    <source>
        <dbReference type="ARBA" id="ARBA00004651"/>
    </source>
</evidence>
<feature type="domain" description="Major facilitator superfamily (MFS) profile" evidence="6">
    <location>
        <begin position="17"/>
        <end position="429"/>
    </location>
</feature>
<evidence type="ECO:0000256" key="2">
    <source>
        <dbReference type="ARBA" id="ARBA00022692"/>
    </source>
</evidence>
<dbReference type="GO" id="GO:0005886">
    <property type="term" value="C:plasma membrane"/>
    <property type="evidence" value="ECO:0007669"/>
    <property type="project" value="UniProtKB-SubCell"/>
</dbReference>
<evidence type="ECO:0000313" key="9">
    <source>
        <dbReference type="Proteomes" id="UP000247892"/>
    </source>
</evidence>
<dbReference type="InterPro" id="IPR020846">
    <property type="entry name" value="MFS_dom"/>
</dbReference>